<gene>
    <name evidence="1" type="ORF">NDU88_003354</name>
</gene>
<dbReference type="EMBL" id="JANPWB010000015">
    <property type="protein sequence ID" value="KAJ1090219.1"/>
    <property type="molecule type" value="Genomic_DNA"/>
</dbReference>
<evidence type="ECO:0000313" key="2">
    <source>
        <dbReference type="Proteomes" id="UP001066276"/>
    </source>
</evidence>
<dbReference type="AlphaFoldDB" id="A0AAV7LGU3"/>
<keyword evidence="2" id="KW-1185">Reference proteome</keyword>
<comment type="caution">
    <text evidence="1">The sequence shown here is derived from an EMBL/GenBank/DDBJ whole genome shotgun (WGS) entry which is preliminary data.</text>
</comment>
<name>A0AAV7LGU3_PLEWA</name>
<protein>
    <submittedName>
        <fullName evidence="1">Uncharacterized protein</fullName>
    </submittedName>
</protein>
<proteinExistence type="predicted"/>
<dbReference type="Proteomes" id="UP001066276">
    <property type="component" value="Chromosome 11"/>
</dbReference>
<accession>A0AAV7LGU3</accession>
<organism evidence="1 2">
    <name type="scientific">Pleurodeles waltl</name>
    <name type="common">Iberian ribbed newt</name>
    <dbReference type="NCBI Taxonomy" id="8319"/>
    <lineage>
        <taxon>Eukaryota</taxon>
        <taxon>Metazoa</taxon>
        <taxon>Chordata</taxon>
        <taxon>Craniata</taxon>
        <taxon>Vertebrata</taxon>
        <taxon>Euteleostomi</taxon>
        <taxon>Amphibia</taxon>
        <taxon>Batrachia</taxon>
        <taxon>Caudata</taxon>
        <taxon>Salamandroidea</taxon>
        <taxon>Salamandridae</taxon>
        <taxon>Pleurodelinae</taxon>
        <taxon>Pleurodeles</taxon>
    </lineage>
</organism>
<evidence type="ECO:0000313" key="1">
    <source>
        <dbReference type="EMBL" id="KAJ1090219.1"/>
    </source>
</evidence>
<sequence length="113" mass="12391">MAVMLDFKLHLVSHRTPSRADPGTNVGRKTGFQTPYGALQRGGGRKGRMLRRWVRAVWLNSEWGRDAGAALEAVTDLEALAQSFALDAQHLPLATDASRMIRSAPSVVTLLYC</sequence>
<reference evidence="1" key="1">
    <citation type="journal article" date="2022" name="bioRxiv">
        <title>Sequencing and chromosome-scale assembly of the giantPleurodeles waltlgenome.</title>
        <authorList>
            <person name="Brown T."/>
            <person name="Elewa A."/>
            <person name="Iarovenko S."/>
            <person name="Subramanian E."/>
            <person name="Araus A.J."/>
            <person name="Petzold A."/>
            <person name="Susuki M."/>
            <person name="Suzuki K.-i.T."/>
            <person name="Hayashi T."/>
            <person name="Toyoda A."/>
            <person name="Oliveira C."/>
            <person name="Osipova E."/>
            <person name="Leigh N.D."/>
            <person name="Simon A."/>
            <person name="Yun M.H."/>
        </authorList>
    </citation>
    <scope>NUCLEOTIDE SEQUENCE</scope>
    <source>
        <strain evidence="1">20211129_DDA</strain>
        <tissue evidence="1">Liver</tissue>
    </source>
</reference>